<name>A0A8R2D1K0_ACYPI</name>
<reference evidence="3" key="1">
    <citation type="submission" date="2010-06" db="EMBL/GenBank/DDBJ databases">
        <authorList>
            <person name="Jiang H."/>
            <person name="Abraham K."/>
            <person name="Ali S."/>
            <person name="Alsbrooks S.L."/>
            <person name="Anim B.N."/>
            <person name="Anosike U.S."/>
            <person name="Attaway T."/>
            <person name="Bandaranaike D.P."/>
            <person name="Battles P.K."/>
            <person name="Bell S.N."/>
            <person name="Bell A.V."/>
            <person name="Beltran B."/>
            <person name="Bickham C."/>
            <person name="Bustamante Y."/>
            <person name="Caleb T."/>
            <person name="Canada A."/>
            <person name="Cardenas V."/>
            <person name="Carter K."/>
            <person name="Chacko J."/>
            <person name="Chandrabose M.N."/>
            <person name="Chavez D."/>
            <person name="Chavez A."/>
            <person name="Chen L."/>
            <person name="Chu H.-S."/>
            <person name="Claassen K.J."/>
            <person name="Cockrell R."/>
            <person name="Collins M."/>
            <person name="Cooper J.A."/>
            <person name="Cree A."/>
            <person name="Curry S.M."/>
            <person name="Da Y."/>
            <person name="Dao M.D."/>
            <person name="Das B."/>
            <person name="Davila M.-L."/>
            <person name="Davy-Carroll L."/>
            <person name="Denson S."/>
            <person name="Dinh H."/>
            <person name="Ebong V.E."/>
            <person name="Edwards J.R."/>
            <person name="Egan A."/>
            <person name="El-Daye J."/>
            <person name="Escobedo L."/>
            <person name="Fernandez S."/>
            <person name="Fernando P.R."/>
            <person name="Flagg N."/>
            <person name="Forbes L.D."/>
            <person name="Fowler R.G."/>
            <person name="Fu Q."/>
            <person name="Gabisi R.A."/>
            <person name="Ganer J."/>
            <person name="Garbino Pronczuk A."/>
            <person name="Garcia R.M."/>
            <person name="Garner T."/>
            <person name="Garrett T.E."/>
            <person name="Gonzalez D.A."/>
            <person name="Hamid H."/>
            <person name="Hawkins E.S."/>
            <person name="Hirani K."/>
            <person name="Hogues M.E."/>
            <person name="Hollins B."/>
            <person name="Hsiao C.-H."/>
            <person name="Jabil R."/>
            <person name="James M.L."/>
            <person name="Jhangiani S.N."/>
            <person name="Johnson B."/>
            <person name="Johnson Q."/>
            <person name="Joshi V."/>
            <person name="Kalu J.B."/>
            <person name="Kam C."/>
            <person name="Kashfia A."/>
            <person name="Keebler J."/>
            <person name="Kisamo H."/>
            <person name="Kovar C.L."/>
            <person name="Lago L.A."/>
            <person name="Lai C.-Y."/>
            <person name="Laidlaw J."/>
            <person name="Lara F."/>
            <person name="Le T.-K."/>
            <person name="Lee S.L."/>
            <person name="Legall F.H."/>
            <person name="Lemon S.J."/>
            <person name="Lewis L.R."/>
            <person name="Li B."/>
            <person name="Liu Y."/>
            <person name="Liu Y.-S."/>
            <person name="Lopez J."/>
            <person name="Lozado R.J."/>
            <person name="Lu J."/>
            <person name="Madu R.C."/>
            <person name="Maheshwari M."/>
            <person name="Maheshwari R."/>
            <person name="Malloy K."/>
            <person name="Martinez E."/>
            <person name="Mathew T."/>
            <person name="Mercado I.C."/>
            <person name="Mercado C."/>
            <person name="Meyer B."/>
            <person name="Montgomery K."/>
            <person name="Morgan M.B."/>
            <person name="Munidasa M."/>
            <person name="Nazareth L.V."/>
            <person name="Nelson J."/>
            <person name="Ng B.M."/>
            <person name="Nguyen N.B."/>
            <person name="Nguyen P.Q."/>
            <person name="Nguyen T."/>
            <person name="Obregon M."/>
            <person name="Okwuonu G.O."/>
            <person name="Onwere C.G."/>
            <person name="Orozco G."/>
            <person name="Parra A."/>
            <person name="Patel S."/>
            <person name="Patil S."/>
            <person name="Perez A."/>
            <person name="Perez Y."/>
            <person name="Pham C."/>
            <person name="Primus E.L."/>
            <person name="Pu L.-L."/>
            <person name="Puazo M."/>
            <person name="Qin X."/>
            <person name="Quiroz J.B."/>
            <person name="Reese J."/>
            <person name="Richards S."/>
            <person name="Rives C.M."/>
            <person name="Robberts R."/>
            <person name="Ruiz S.J."/>
            <person name="Ruiz M.J."/>
            <person name="Santibanez J."/>
            <person name="Schneider B.W."/>
            <person name="Sisson I."/>
            <person name="Smith M."/>
            <person name="Sodergren E."/>
            <person name="Song X.-Z."/>
            <person name="Song B.B."/>
            <person name="Summersgill H."/>
            <person name="Thelus R."/>
            <person name="Thornton R.D."/>
            <person name="Trejos Z.Y."/>
            <person name="Usmani K."/>
            <person name="Vattathil S."/>
            <person name="Villasana D."/>
            <person name="Walker D.L."/>
            <person name="Wang S."/>
            <person name="Wang K."/>
            <person name="White C.S."/>
            <person name="Williams A.C."/>
            <person name="Williamson J."/>
            <person name="Wilson K."/>
            <person name="Woghiren I.O."/>
            <person name="Woodworth J.R."/>
            <person name="Worley K.C."/>
            <person name="Wright R.A."/>
            <person name="Wu W."/>
            <person name="Young L."/>
            <person name="Zhang L."/>
            <person name="Zhang J."/>
            <person name="Zhu Y."/>
            <person name="Muzny D.M."/>
            <person name="Weinstock G."/>
            <person name="Gibbs R.A."/>
        </authorList>
    </citation>
    <scope>NUCLEOTIDE SEQUENCE [LARGE SCALE GENOMIC DNA]</scope>
    <source>
        <strain evidence="3">LSR1</strain>
    </source>
</reference>
<dbReference type="InterPro" id="IPR050863">
    <property type="entry name" value="CenT-Element_Derived"/>
</dbReference>
<dbReference type="EnsemblMetazoa" id="XM_016800819.1">
    <property type="protein sequence ID" value="XP_016656308.1"/>
    <property type="gene ID" value="LOC107882465"/>
</dbReference>
<evidence type="ECO:0000259" key="1">
    <source>
        <dbReference type="Pfam" id="PF03184"/>
    </source>
</evidence>
<protein>
    <recommendedName>
        <fullName evidence="1">DDE-1 domain-containing protein</fullName>
    </recommendedName>
</protein>
<dbReference type="PANTHER" id="PTHR19303:SF74">
    <property type="entry name" value="POGO TRANSPOSABLE ELEMENT WITH KRAB DOMAIN"/>
    <property type="match status" value="1"/>
</dbReference>
<dbReference type="GeneID" id="107882465"/>
<sequence length="324" mass="36871">MTECQKKAAIKFGVARSTIQFRMKNPDKKYTCSSSPILTESEESLLVQKKDFLDAEKMCNTVLKRIGWYKAFLRRNPVISIRTSEHVSAASANVSELDIRKWFTDIYQDLTGENLDNILKDPRRVFNGDESGFSLCPKTQSFLGPKGAKDVYEVATGNAKENLTVMFTFNAAGETCHPMVIFNYKRIPQNIIDSVPANWGIGRSDSGWMVSEVFHEFVANVFHPFLIQSGIEFPVILFVDGHKSHLTYHLSNLCRNLKIILIALYPNATRILQPADVAAFRPLKGGWKKGVFEWRHENPHCAITKKDFAPILKKCYIKQLDQKF</sequence>
<dbReference type="Pfam" id="PF03184">
    <property type="entry name" value="DDE_1"/>
    <property type="match status" value="1"/>
</dbReference>
<evidence type="ECO:0000313" key="2">
    <source>
        <dbReference type="EnsemblMetazoa" id="XP_016656308.1"/>
    </source>
</evidence>
<evidence type="ECO:0000313" key="3">
    <source>
        <dbReference type="Proteomes" id="UP000007819"/>
    </source>
</evidence>
<proteinExistence type="predicted"/>
<keyword evidence="3" id="KW-1185">Reference proteome</keyword>
<dbReference type="RefSeq" id="XP_016656308.1">
    <property type="nucleotide sequence ID" value="XM_016800819.1"/>
</dbReference>
<dbReference type="OrthoDB" id="6605189at2759"/>
<feature type="domain" description="DDE-1" evidence="1">
    <location>
        <begin position="160"/>
        <end position="298"/>
    </location>
</feature>
<organism evidence="2 3">
    <name type="scientific">Acyrthosiphon pisum</name>
    <name type="common">Pea aphid</name>
    <dbReference type="NCBI Taxonomy" id="7029"/>
    <lineage>
        <taxon>Eukaryota</taxon>
        <taxon>Metazoa</taxon>
        <taxon>Ecdysozoa</taxon>
        <taxon>Arthropoda</taxon>
        <taxon>Hexapoda</taxon>
        <taxon>Insecta</taxon>
        <taxon>Pterygota</taxon>
        <taxon>Neoptera</taxon>
        <taxon>Paraneoptera</taxon>
        <taxon>Hemiptera</taxon>
        <taxon>Sternorrhyncha</taxon>
        <taxon>Aphidomorpha</taxon>
        <taxon>Aphidoidea</taxon>
        <taxon>Aphididae</taxon>
        <taxon>Macrosiphini</taxon>
        <taxon>Acyrthosiphon</taxon>
    </lineage>
</organism>
<dbReference type="PANTHER" id="PTHR19303">
    <property type="entry name" value="TRANSPOSON"/>
    <property type="match status" value="1"/>
</dbReference>
<dbReference type="GO" id="GO:0003677">
    <property type="term" value="F:DNA binding"/>
    <property type="evidence" value="ECO:0007669"/>
    <property type="project" value="TreeGrafter"/>
</dbReference>
<dbReference type="AlphaFoldDB" id="A0A8R2D1K0"/>
<accession>A0A8R2D1K0</accession>
<reference evidence="2" key="2">
    <citation type="submission" date="2022-06" db="UniProtKB">
        <authorList>
            <consortium name="EnsemblMetazoa"/>
        </authorList>
    </citation>
    <scope>IDENTIFICATION</scope>
</reference>
<dbReference type="GO" id="GO:0005634">
    <property type="term" value="C:nucleus"/>
    <property type="evidence" value="ECO:0007669"/>
    <property type="project" value="TreeGrafter"/>
</dbReference>
<dbReference type="KEGG" id="api:107882465"/>
<dbReference type="InterPro" id="IPR004875">
    <property type="entry name" value="DDE_SF_endonuclease_dom"/>
</dbReference>
<dbReference type="Proteomes" id="UP000007819">
    <property type="component" value="Unassembled WGS sequence"/>
</dbReference>